<evidence type="ECO:0000313" key="1">
    <source>
        <dbReference type="EMBL" id="ROH88472.1"/>
    </source>
</evidence>
<comment type="caution">
    <text evidence="1">The sequence shown here is derived from an EMBL/GenBank/DDBJ whole genome shotgun (WGS) entry which is preliminary data.</text>
</comment>
<gene>
    <name evidence="1" type="ORF">ED236_03205</name>
</gene>
<reference evidence="1 2" key="1">
    <citation type="submission" date="2018-10" db="EMBL/GenBank/DDBJ databases">
        <authorList>
            <person name="Chen W.-M."/>
        </authorList>
    </citation>
    <scope>NUCLEOTIDE SEQUENCE [LARGE SCALE GENOMIC DNA]</scope>
    <source>
        <strain evidence="1 2">H-5</strain>
    </source>
</reference>
<evidence type="ECO:0008006" key="3">
    <source>
        <dbReference type="Google" id="ProtNLM"/>
    </source>
</evidence>
<protein>
    <recommendedName>
        <fullName evidence="3">XRE family transcriptional regulator</fullName>
    </recommendedName>
</protein>
<accession>A0A3N0V778</accession>
<sequence length="71" mass="7977">MRDFAYRLNISLDTLQRMERGEPTVQASTYLNALLALGVMDALCPTPTEALMASSQARVRHKKASEPDDYF</sequence>
<dbReference type="EMBL" id="RJVP01000001">
    <property type="protein sequence ID" value="ROH88472.1"/>
    <property type="molecule type" value="Genomic_DNA"/>
</dbReference>
<organism evidence="1 2">
    <name type="scientific">Pseudomethylobacillus aquaticus</name>
    <dbReference type="NCBI Taxonomy" id="2676064"/>
    <lineage>
        <taxon>Bacteria</taxon>
        <taxon>Pseudomonadati</taxon>
        <taxon>Pseudomonadota</taxon>
        <taxon>Betaproteobacteria</taxon>
        <taxon>Nitrosomonadales</taxon>
        <taxon>Methylophilaceae</taxon>
        <taxon>Pseudomethylobacillus</taxon>
    </lineage>
</organism>
<keyword evidence="2" id="KW-1185">Reference proteome</keyword>
<dbReference type="Proteomes" id="UP000275137">
    <property type="component" value="Unassembled WGS sequence"/>
</dbReference>
<dbReference type="AlphaFoldDB" id="A0A3N0V778"/>
<proteinExistence type="predicted"/>
<name>A0A3N0V778_9PROT</name>
<dbReference type="RefSeq" id="WP_123236463.1">
    <property type="nucleotide sequence ID" value="NZ_RJVP01000001.1"/>
</dbReference>
<evidence type="ECO:0000313" key="2">
    <source>
        <dbReference type="Proteomes" id="UP000275137"/>
    </source>
</evidence>